<dbReference type="PROSITE" id="PS50005">
    <property type="entry name" value="TPR"/>
    <property type="match status" value="3"/>
</dbReference>
<dbReference type="Pfam" id="PF13181">
    <property type="entry name" value="TPR_8"/>
    <property type="match status" value="1"/>
</dbReference>
<proteinExistence type="predicted"/>
<dbReference type="Pfam" id="PF13424">
    <property type="entry name" value="TPR_12"/>
    <property type="match status" value="1"/>
</dbReference>
<dbReference type="KEGG" id="pshi:SAMEA2665130_0575"/>
<dbReference type="RefSeq" id="WP_039046710.1">
    <property type="nucleotide sequence ID" value="NZ_CP050969.1"/>
</dbReference>
<dbReference type="PROSITE" id="PS51257">
    <property type="entry name" value="PROKAR_LIPOPROTEIN"/>
    <property type="match status" value="1"/>
</dbReference>
<dbReference type="NCBIfam" id="TIGR02521">
    <property type="entry name" value="type_IV_pilW"/>
    <property type="match status" value="1"/>
</dbReference>
<keyword evidence="1" id="KW-0677">Repeat</keyword>
<dbReference type="Gene3D" id="1.25.40.10">
    <property type="entry name" value="Tetratricopeptide repeat domain"/>
    <property type="match status" value="1"/>
</dbReference>
<feature type="repeat" description="TPR" evidence="3">
    <location>
        <begin position="69"/>
        <end position="102"/>
    </location>
</feature>
<dbReference type="Proteomes" id="UP000664658">
    <property type="component" value="Unassembled WGS sequence"/>
</dbReference>
<dbReference type="SUPFAM" id="SSF48452">
    <property type="entry name" value="TPR-like"/>
    <property type="match status" value="1"/>
</dbReference>
<dbReference type="EMBL" id="JAFNAA010000012">
    <property type="protein sequence ID" value="MBO1108913.1"/>
    <property type="molecule type" value="Genomic_DNA"/>
</dbReference>
<evidence type="ECO:0000256" key="2">
    <source>
        <dbReference type="ARBA" id="ARBA00022803"/>
    </source>
</evidence>
<dbReference type="GO" id="GO:0030968">
    <property type="term" value="P:endoplasmic reticulum unfolded protein response"/>
    <property type="evidence" value="ECO:0007669"/>
    <property type="project" value="TreeGrafter"/>
</dbReference>
<dbReference type="InterPro" id="IPR011990">
    <property type="entry name" value="TPR-like_helical_dom_sf"/>
</dbReference>
<evidence type="ECO:0000256" key="3">
    <source>
        <dbReference type="PROSITE-ProRule" id="PRU00339"/>
    </source>
</evidence>
<keyword evidence="2 3" id="KW-0802">TPR repeat</keyword>
<dbReference type="InterPro" id="IPR052346">
    <property type="entry name" value="O-mannosyl-transferase_TMTC"/>
</dbReference>
<evidence type="ECO:0000313" key="5">
    <source>
        <dbReference type="Proteomes" id="UP000664658"/>
    </source>
</evidence>
<sequence length="251" mass="28238">MRLKPVLQAAFISVLLSGCVSSVPERAAINSEDAAQARINLGLGYLQQGEMVLARQNLERAQAFAPDDYRVHMAMAYYHQRVGEFSKAETDYTKAMRLAPKNGDILNNYGAFLCSQGKYAQAETQFKAALTIPDYYRTADSLENMGLCAMRAGKTQEAEGYLIRALKHEPAKGSRLMLLADNELKSGNRAQAQFMLATYDRVLPPSADSLWMHIRLAKINNQYSALNQYGQQLAREYPQSQRYQQFLANEY</sequence>
<dbReference type="InterPro" id="IPR019734">
    <property type="entry name" value="TPR_rpt"/>
</dbReference>
<reference evidence="4" key="1">
    <citation type="submission" date="2021-03" db="EMBL/GenBank/DDBJ databases">
        <title>Plesiomonas shigelloides zfcc0051, isolated from zebrafish feces.</title>
        <authorList>
            <person name="Vanderhoek Z."/>
            <person name="Gaulke C."/>
        </authorList>
    </citation>
    <scope>NUCLEOTIDE SEQUENCE</scope>
    <source>
        <strain evidence="4">Zfcc0051</strain>
    </source>
</reference>
<gene>
    <name evidence="4" type="primary">pilW</name>
    <name evidence="4" type="ORF">J2R62_11940</name>
</gene>
<feature type="repeat" description="TPR" evidence="3">
    <location>
        <begin position="35"/>
        <end position="68"/>
    </location>
</feature>
<accession>A0A379CK38</accession>
<dbReference type="PANTHER" id="PTHR44227:SF3">
    <property type="entry name" value="PROTEIN O-MANNOSYL-TRANSFERASE TMTC4"/>
    <property type="match status" value="1"/>
</dbReference>
<dbReference type="AlphaFoldDB" id="A0A379CK38"/>
<protein>
    <submittedName>
        <fullName evidence="4">Type IV pilus biogenesis/stability protein PilW</fullName>
    </submittedName>
</protein>
<dbReference type="GeneID" id="69705431"/>
<dbReference type="InterPro" id="IPR013360">
    <property type="entry name" value="Pilus_4_PilW"/>
</dbReference>
<name>A0A379CK38_PLESH</name>
<dbReference type="GO" id="GO:0000030">
    <property type="term" value="F:mannosyltransferase activity"/>
    <property type="evidence" value="ECO:0007669"/>
    <property type="project" value="TreeGrafter"/>
</dbReference>
<dbReference type="PANTHER" id="PTHR44227">
    <property type="match status" value="1"/>
</dbReference>
<comment type="caution">
    <text evidence="4">The sequence shown here is derived from an EMBL/GenBank/DDBJ whole genome shotgun (WGS) entry which is preliminary data.</text>
</comment>
<organism evidence="4 5">
    <name type="scientific">Plesiomonas shigelloides</name>
    <name type="common">Aeromonas shigelloides</name>
    <dbReference type="NCBI Taxonomy" id="703"/>
    <lineage>
        <taxon>Bacteria</taxon>
        <taxon>Pseudomonadati</taxon>
        <taxon>Pseudomonadota</taxon>
        <taxon>Gammaproteobacteria</taxon>
        <taxon>Enterobacterales</taxon>
        <taxon>Enterobacteriaceae</taxon>
        <taxon>Plesiomonas</taxon>
    </lineage>
</organism>
<evidence type="ECO:0000313" key="4">
    <source>
        <dbReference type="EMBL" id="MBO1108913.1"/>
    </source>
</evidence>
<dbReference type="GO" id="GO:0035269">
    <property type="term" value="P:protein O-linked glycosylation via mannose"/>
    <property type="evidence" value="ECO:0007669"/>
    <property type="project" value="TreeGrafter"/>
</dbReference>
<evidence type="ECO:0000256" key="1">
    <source>
        <dbReference type="ARBA" id="ARBA00022737"/>
    </source>
</evidence>
<feature type="repeat" description="TPR" evidence="3">
    <location>
        <begin position="139"/>
        <end position="172"/>
    </location>
</feature>
<dbReference type="SMART" id="SM00028">
    <property type="entry name" value="TPR"/>
    <property type="match status" value="4"/>
</dbReference>